<dbReference type="InterPro" id="IPR001633">
    <property type="entry name" value="EAL_dom"/>
</dbReference>
<dbReference type="SUPFAM" id="SSF55073">
    <property type="entry name" value="Nucleotide cyclase"/>
    <property type="match status" value="1"/>
</dbReference>
<dbReference type="EMBL" id="SOAX01000004">
    <property type="protein sequence ID" value="TDT40328.1"/>
    <property type="molecule type" value="Genomic_DNA"/>
</dbReference>
<dbReference type="SUPFAM" id="SSF141868">
    <property type="entry name" value="EAL domain-like"/>
    <property type="match status" value="1"/>
</dbReference>
<feature type="transmembrane region" description="Helical" evidence="1">
    <location>
        <begin position="244"/>
        <end position="263"/>
    </location>
</feature>
<feature type="transmembrane region" description="Helical" evidence="1">
    <location>
        <begin position="275"/>
        <end position="293"/>
    </location>
</feature>
<evidence type="ECO:0000256" key="1">
    <source>
        <dbReference type="SAM" id="Phobius"/>
    </source>
</evidence>
<feature type="transmembrane region" description="Helical" evidence="1">
    <location>
        <begin position="209"/>
        <end position="232"/>
    </location>
</feature>
<dbReference type="InterPro" id="IPR043128">
    <property type="entry name" value="Rev_trsase/Diguanyl_cyclase"/>
</dbReference>
<evidence type="ECO:0000256" key="2">
    <source>
        <dbReference type="SAM" id="SignalP"/>
    </source>
</evidence>
<dbReference type="CDD" id="cd01948">
    <property type="entry name" value="EAL"/>
    <property type="match status" value="1"/>
</dbReference>
<dbReference type="Proteomes" id="UP000295830">
    <property type="component" value="Unassembled WGS sequence"/>
</dbReference>
<protein>
    <submittedName>
        <fullName evidence="5">EAL domain-containing protein (Putative c-di-GMP-specific phosphodiesterase class I)</fullName>
    </submittedName>
</protein>
<dbReference type="PROSITE" id="PS50887">
    <property type="entry name" value="GGDEF"/>
    <property type="match status" value="1"/>
</dbReference>
<dbReference type="Pfam" id="PF07695">
    <property type="entry name" value="7TMR-DISM_7TM"/>
    <property type="match status" value="1"/>
</dbReference>
<feature type="transmembrane region" description="Helical" evidence="1">
    <location>
        <begin position="182"/>
        <end position="202"/>
    </location>
</feature>
<dbReference type="InterPro" id="IPR035919">
    <property type="entry name" value="EAL_sf"/>
</dbReference>
<dbReference type="PROSITE" id="PS50883">
    <property type="entry name" value="EAL"/>
    <property type="match status" value="1"/>
</dbReference>
<dbReference type="Pfam" id="PF00563">
    <property type="entry name" value="EAL"/>
    <property type="match status" value="1"/>
</dbReference>
<organism evidence="5 6">
    <name type="scientific">Halospina denitrificans</name>
    <dbReference type="NCBI Taxonomy" id="332522"/>
    <lineage>
        <taxon>Bacteria</taxon>
        <taxon>Pseudomonadati</taxon>
        <taxon>Pseudomonadota</taxon>
        <taxon>Gammaproteobacteria</taxon>
        <taxon>Halospina</taxon>
    </lineage>
</organism>
<feature type="transmembrane region" description="Helical" evidence="1">
    <location>
        <begin position="330"/>
        <end position="349"/>
    </location>
</feature>
<sequence length="854" mass="95420">MRIVVATRALVTLALILATCLPGPALADSSPRVPEIRYKAVPAEATPTPRSLLESGNWQRASSSPNMGYDSRAYWFRFSLQAPESGRVERITRIGYPQLDDIRFLLFRNGELETSFHTGDRKPFAERPIQHAQFLFPTSLEAGNDYEVLIRVETNGAVQLPLQVWEPNALFTHLSLQDQAHALYYGILVVVILFNLFIFLALREKTYLYYTLAITSYLLLMATLRGTAFAVLWPGLPWLHNQMMLATIPAAILFSALFVRAFLRLDRNNPSLDMLAKGAIFIGFLALLGAFVLDYSLSTRFSVVLAVPAFLLLLSIGPIEWARGNRAAKFYTLAWAALSIGSTLAALNKLGLMPNHFVTEYGIEIGSALEAMLLTMALAERLYRERHERVLAQDARLREHADRREAELRLIDQALHHPVTGLPNRTSFEMLVNDAVHNRAIAQYAVLVIQLSNHHAIQKTLGHANSESLMEHFAHCIEKHAHSLPGIRPVEQSERGQHVVASLESASFALLLDATRVREEPEAVYQFIETLREPFEFLGMQLPLSPLGGVAMFPEHGEDASSLIRRAFIAQESEEAQRRHLAFYQSHRDPYSKERLTLASELRTALDSGEMGLVFQPKYSLSEHQVTGLEALIRWPGRSDPPDPETLINLAEETGLIQPLTRWVIREALACQSRLVADGFPLNIAVNISANNLREPDFPSFVRKMTQGNHPGLTLELTETAMMTDPTSAMEALRELEDAGIPIAIDDFGSGYSSLSYIKRLPAREIKIDKALITDITHHGDDQLIVKATIDMAHNLGYQVIAEGVEDEATLDWLRSLNCDAIQGYLLSHPMTLEDLVPWLNHGIQLPGSNNLHA</sequence>
<proteinExistence type="predicted"/>
<dbReference type="GO" id="GO:0071111">
    <property type="term" value="F:cyclic-guanylate-specific phosphodiesterase activity"/>
    <property type="evidence" value="ECO:0007669"/>
    <property type="project" value="InterPro"/>
</dbReference>
<keyword evidence="1" id="KW-1133">Transmembrane helix</keyword>
<dbReference type="AlphaFoldDB" id="A0A4V3EQA2"/>
<feature type="domain" description="GGDEF" evidence="4">
    <location>
        <begin position="442"/>
        <end position="586"/>
    </location>
</feature>
<dbReference type="InterPro" id="IPR011623">
    <property type="entry name" value="7TMR_DISM_rcpt_extracell_dom1"/>
</dbReference>
<dbReference type="InterPro" id="IPR029787">
    <property type="entry name" value="Nucleotide_cyclase"/>
</dbReference>
<feature type="transmembrane region" description="Helical" evidence="1">
    <location>
        <begin position="299"/>
        <end position="318"/>
    </location>
</feature>
<dbReference type="SMART" id="SM00052">
    <property type="entry name" value="EAL"/>
    <property type="match status" value="1"/>
</dbReference>
<accession>A0A4V3EQA2</accession>
<keyword evidence="1" id="KW-0812">Transmembrane</keyword>
<dbReference type="InterPro" id="IPR050706">
    <property type="entry name" value="Cyclic-di-GMP_PDE-like"/>
</dbReference>
<dbReference type="SMART" id="SM00267">
    <property type="entry name" value="GGDEF"/>
    <property type="match status" value="1"/>
</dbReference>
<name>A0A4V3EQA2_9GAMM</name>
<dbReference type="InterPro" id="IPR011622">
    <property type="entry name" value="7TMR_DISM_rcpt_extracell_dom2"/>
</dbReference>
<evidence type="ECO:0000313" key="6">
    <source>
        <dbReference type="Proteomes" id="UP000295830"/>
    </source>
</evidence>
<dbReference type="Gene3D" id="2.60.40.2380">
    <property type="match status" value="1"/>
</dbReference>
<dbReference type="Pfam" id="PF00990">
    <property type="entry name" value="GGDEF"/>
    <property type="match status" value="1"/>
</dbReference>
<gene>
    <name evidence="5" type="ORF">DES49_2094</name>
</gene>
<dbReference type="Gene3D" id="3.30.70.270">
    <property type="match status" value="1"/>
</dbReference>
<evidence type="ECO:0000259" key="4">
    <source>
        <dbReference type="PROSITE" id="PS50887"/>
    </source>
</evidence>
<reference evidence="5 6" key="1">
    <citation type="submission" date="2019-03" db="EMBL/GenBank/DDBJ databases">
        <title>Genomic Encyclopedia of Type Strains, Phase IV (KMG-IV): sequencing the most valuable type-strain genomes for metagenomic binning, comparative biology and taxonomic classification.</title>
        <authorList>
            <person name="Goeker M."/>
        </authorList>
    </citation>
    <scope>NUCLEOTIDE SEQUENCE [LARGE SCALE GENOMIC DNA]</scope>
    <source>
        <strain evidence="5 6">DSM 15505</strain>
    </source>
</reference>
<feature type="signal peptide" evidence="2">
    <location>
        <begin position="1"/>
        <end position="27"/>
    </location>
</feature>
<dbReference type="PANTHER" id="PTHR33121:SF70">
    <property type="entry name" value="SIGNALING PROTEIN YKOW"/>
    <property type="match status" value="1"/>
</dbReference>
<dbReference type="InterPro" id="IPR000160">
    <property type="entry name" value="GGDEF_dom"/>
</dbReference>
<dbReference type="Pfam" id="PF07696">
    <property type="entry name" value="7TMR-DISMED2"/>
    <property type="match status" value="1"/>
</dbReference>
<dbReference type="PANTHER" id="PTHR33121">
    <property type="entry name" value="CYCLIC DI-GMP PHOSPHODIESTERASE PDEF"/>
    <property type="match status" value="1"/>
</dbReference>
<keyword evidence="1" id="KW-0472">Membrane</keyword>
<keyword evidence="6" id="KW-1185">Reference proteome</keyword>
<feature type="chain" id="PRO_5020248907" evidence="2">
    <location>
        <begin position="28"/>
        <end position="854"/>
    </location>
</feature>
<feature type="domain" description="EAL" evidence="3">
    <location>
        <begin position="595"/>
        <end position="844"/>
    </location>
</feature>
<evidence type="ECO:0000259" key="3">
    <source>
        <dbReference type="PROSITE" id="PS50883"/>
    </source>
</evidence>
<keyword evidence="2" id="KW-0732">Signal</keyword>
<dbReference type="Gene3D" id="3.20.20.450">
    <property type="entry name" value="EAL domain"/>
    <property type="match status" value="1"/>
</dbReference>
<evidence type="ECO:0000313" key="5">
    <source>
        <dbReference type="EMBL" id="TDT40328.1"/>
    </source>
</evidence>
<comment type="caution">
    <text evidence="5">The sequence shown here is derived from an EMBL/GenBank/DDBJ whole genome shotgun (WGS) entry which is preliminary data.</text>
</comment>